<evidence type="ECO:0000313" key="2">
    <source>
        <dbReference type="Proteomes" id="UP001477278"/>
    </source>
</evidence>
<keyword evidence="2" id="KW-1185">Reference proteome</keyword>
<dbReference type="EMBL" id="JBDPZN010000016">
    <property type="protein sequence ID" value="MEO3684530.1"/>
    <property type="molecule type" value="Genomic_DNA"/>
</dbReference>
<dbReference type="RefSeq" id="WP_347690956.1">
    <property type="nucleotide sequence ID" value="NZ_JBDPZN010000016.1"/>
</dbReference>
<proteinExistence type="predicted"/>
<protein>
    <submittedName>
        <fullName evidence="1">Uncharacterized protein</fullName>
    </submittedName>
</protein>
<gene>
    <name evidence="1" type="ORF">ABHN84_19905</name>
</gene>
<reference evidence="1 2" key="1">
    <citation type="submission" date="2024-05" db="EMBL/GenBank/DDBJ databases">
        <title>Genome sequencing of Marine Estuary Bacteria, Shewanella vesiculosa and S. baltica, and Pseudomonas syringae.</title>
        <authorList>
            <person name="Gurung A."/>
            <person name="Maclea K.S."/>
        </authorList>
    </citation>
    <scope>NUCLEOTIDE SEQUENCE [LARGE SCALE GENOMIC DNA]</scope>
    <source>
        <strain evidence="1 2">1A</strain>
    </source>
</reference>
<sequence>MRKSKNNCQEQPFWSLPETIHHILDKDIVDSIRRGNEKCSTMMMMDPHFQHSTNQYHIEWTQDNIDMLLNGMLIRSLEILRNAQPDNELFKEEIMWQSTPQFAQVCRYAGFNPRIIRDEVRHIMKKYSKTVEVDQLEEFVHWSNFFGEMFKEKIGVKVVKQNVMITLVKHINEDYELVTILKQIGELMDDLYLAGVTTRDVMNEYLANAINS</sequence>
<organism evidence="1 2">
    <name type="scientific">Shewanella vesiculosa</name>
    <dbReference type="NCBI Taxonomy" id="518738"/>
    <lineage>
        <taxon>Bacteria</taxon>
        <taxon>Pseudomonadati</taxon>
        <taxon>Pseudomonadota</taxon>
        <taxon>Gammaproteobacteria</taxon>
        <taxon>Alteromonadales</taxon>
        <taxon>Shewanellaceae</taxon>
        <taxon>Shewanella</taxon>
    </lineage>
</organism>
<name>A0ABV0FUL5_9GAMM</name>
<comment type="caution">
    <text evidence="1">The sequence shown here is derived from an EMBL/GenBank/DDBJ whole genome shotgun (WGS) entry which is preliminary data.</text>
</comment>
<accession>A0ABV0FUL5</accession>
<evidence type="ECO:0000313" key="1">
    <source>
        <dbReference type="EMBL" id="MEO3684530.1"/>
    </source>
</evidence>
<dbReference type="Proteomes" id="UP001477278">
    <property type="component" value="Unassembled WGS sequence"/>
</dbReference>